<gene>
    <name evidence="2" type="ORF">NO263_10815</name>
</gene>
<dbReference type="RefSeq" id="WP_227744330.1">
    <property type="nucleotide sequence ID" value="NZ_JABJWD010000039.1"/>
</dbReference>
<dbReference type="Proteomes" id="UP001526337">
    <property type="component" value="Unassembled WGS sequence"/>
</dbReference>
<feature type="region of interest" description="Disordered" evidence="1">
    <location>
        <begin position="57"/>
        <end position="78"/>
    </location>
</feature>
<feature type="compositionally biased region" description="Polar residues" evidence="1">
    <location>
        <begin position="188"/>
        <end position="198"/>
    </location>
</feature>
<evidence type="ECO:0000256" key="1">
    <source>
        <dbReference type="SAM" id="MobiDB-lite"/>
    </source>
</evidence>
<evidence type="ECO:0000313" key="3">
    <source>
        <dbReference type="Proteomes" id="UP001526337"/>
    </source>
</evidence>
<comment type="caution">
    <text evidence="2">The sequence shown here is derived from an EMBL/GenBank/DDBJ whole genome shotgun (WGS) entry which is preliminary data.</text>
</comment>
<name>A0ABT3K6M1_9PROT</name>
<protein>
    <recommendedName>
        <fullName evidence="4">DUF3618 domain-containing protein</fullName>
    </recommendedName>
</protein>
<evidence type="ECO:0000313" key="2">
    <source>
        <dbReference type="EMBL" id="MCW4591074.1"/>
    </source>
</evidence>
<feature type="region of interest" description="Disordered" evidence="1">
    <location>
        <begin position="181"/>
        <end position="216"/>
    </location>
</feature>
<evidence type="ECO:0008006" key="4">
    <source>
        <dbReference type="Google" id="ProtNLM"/>
    </source>
</evidence>
<organism evidence="2 3">
    <name type="scientific">Gluconacetobacter entanii</name>
    <dbReference type="NCBI Taxonomy" id="108528"/>
    <lineage>
        <taxon>Bacteria</taxon>
        <taxon>Pseudomonadati</taxon>
        <taxon>Pseudomonadota</taxon>
        <taxon>Alphaproteobacteria</taxon>
        <taxon>Acetobacterales</taxon>
        <taxon>Acetobacteraceae</taxon>
        <taxon>Gluconacetobacter</taxon>
    </lineage>
</organism>
<keyword evidence="3" id="KW-1185">Reference proteome</keyword>
<reference evidence="2 3" key="1">
    <citation type="submission" date="2022-07" db="EMBL/GenBank/DDBJ databases">
        <title>Genome stability of Gluconacetobacter entanii AV429.</title>
        <authorList>
            <person name="Trcek J."/>
            <person name="Cepec E."/>
        </authorList>
    </citation>
    <scope>NUCLEOTIDE SEQUENCE [LARGE SCALE GENOMIC DNA]</scope>
    <source>
        <strain evidence="2 3">AV429_2022</strain>
    </source>
</reference>
<proteinExistence type="predicted"/>
<sequence>MSDSLDPKELKILSDILALVLEDNPGQSESALSAIRARARKNQTTGGALKNLFTAIAPNPPPRAAAKPRAPRGGRTSAAAAREIKDAHSRISEMADSIRRLDDELRNSRRINDKLQDELLLTQQARAETQTALAQIQARLAATGTRATPRRTTLMLALAIGTLAGIAVTELFHALDSSPAQASAPYTAPQSHAQNTHPPAQPLNPYPHQLSGGLPS</sequence>
<accession>A0ABT3K6M1</accession>
<dbReference type="EMBL" id="JANGSQ010000105">
    <property type="protein sequence ID" value="MCW4591074.1"/>
    <property type="molecule type" value="Genomic_DNA"/>
</dbReference>